<evidence type="ECO:0000256" key="2">
    <source>
        <dbReference type="ARBA" id="ARBA00004302"/>
    </source>
</evidence>
<dbReference type="GO" id="GO:0034446">
    <property type="term" value="P:substrate adhesion-dependent cell spreading"/>
    <property type="evidence" value="ECO:0007669"/>
    <property type="project" value="TreeGrafter"/>
</dbReference>
<dbReference type="SUPFAM" id="SSF57196">
    <property type="entry name" value="EGF/Laminin"/>
    <property type="match status" value="10"/>
</dbReference>
<dbReference type="PANTHER" id="PTHR10574">
    <property type="entry name" value="NETRIN/LAMININ-RELATED"/>
    <property type="match status" value="1"/>
</dbReference>
<comment type="function">
    <text evidence="1">Binding to cells via a high affinity receptor, laminin is thought to mediate the attachment, migration and organization of cells into tissues during embryonic development by interacting with other extracellular matrix components.</text>
</comment>
<dbReference type="GO" id="GO:0009888">
    <property type="term" value="P:tissue development"/>
    <property type="evidence" value="ECO:0007669"/>
    <property type="project" value="TreeGrafter"/>
</dbReference>
<dbReference type="GO" id="GO:0009887">
    <property type="term" value="P:animal organ morphogenesis"/>
    <property type="evidence" value="ECO:0007669"/>
    <property type="project" value="TreeGrafter"/>
</dbReference>
<keyword evidence="5 15" id="KW-0732">Signal</keyword>
<evidence type="ECO:0000256" key="6">
    <source>
        <dbReference type="ARBA" id="ARBA00022737"/>
    </source>
</evidence>
<keyword evidence="12 13" id="KW-0424">Laminin EGF-like domain</keyword>
<dbReference type="FunFam" id="2.10.25.10:FF:000011">
    <property type="entry name" value="Cadherin EGF LAG seven-pass G-type receptor"/>
    <property type="match status" value="2"/>
</dbReference>
<feature type="disulfide bond" evidence="13">
    <location>
        <begin position="915"/>
        <end position="924"/>
    </location>
</feature>
<feature type="disulfide bond" evidence="13">
    <location>
        <begin position="822"/>
        <end position="831"/>
    </location>
</feature>
<feature type="domain" description="Laminin EGF-like" evidence="16">
    <location>
        <begin position="896"/>
        <end position="945"/>
    </location>
</feature>
<dbReference type="FunFam" id="2.10.25.10:FF:000561">
    <property type="entry name" value="Wing blister, isoform B"/>
    <property type="match status" value="1"/>
</dbReference>
<keyword evidence="10 13" id="KW-1015">Disulfide bond</keyword>
<dbReference type="PROSITE" id="PS50027">
    <property type="entry name" value="EGF_LAM_2"/>
    <property type="match status" value="9"/>
</dbReference>
<dbReference type="Pfam" id="PF00053">
    <property type="entry name" value="EGF_laminin"/>
    <property type="match status" value="10"/>
</dbReference>
<evidence type="ECO:0000313" key="19">
    <source>
        <dbReference type="EMBL" id="VBB31680.1"/>
    </source>
</evidence>
<evidence type="ECO:0000259" key="17">
    <source>
        <dbReference type="PROSITE" id="PS51116"/>
    </source>
</evidence>
<feature type="coiled-coil region" evidence="14">
    <location>
        <begin position="1706"/>
        <end position="1733"/>
    </location>
</feature>
<feature type="disulfide bond" evidence="13">
    <location>
        <begin position="849"/>
        <end position="861"/>
    </location>
</feature>
<keyword evidence="4" id="KW-0272">Extracellular matrix</keyword>
<evidence type="ECO:0000256" key="4">
    <source>
        <dbReference type="ARBA" id="ARBA00022530"/>
    </source>
</evidence>
<dbReference type="Gene3D" id="2.170.300.10">
    <property type="entry name" value="Tie2 ligand-binding domain superfamily"/>
    <property type="match status" value="2"/>
</dbReference>
<gene>
    <name evidence="19" type="ORF">NAV_LOCUS6471</name>
</gene>
<feature type="disulfide bond" evidence="13">
    <location>
        <begin position="523"/>
        <end position="537"/>
    </location>
</feature>
<organism evidence="19 20">
    <name type="scientific">Acanthocheilonema viteae</name>
    <name type="common">Filarial nematode worm</name>
    <name type="synonym">Dipetalonema viteae</name>
    <dbReference type="NCBI Taxonomy" id="6277"/>
    <lineage>
        <taxon>Eukaryota</taxon>
        <taxon>Metazoa</taxon>
        <taxon>Ecdysozoa</taxon>
        <taxon>Nematoda</taxon>
        <taxon>Chromadorea</taxon>
        <taxon>Rhabditida</taxon>
        <taxon>Spirurina</taxon>
        <taxon>Spiruromorpha</taxon>
        <taxon>Filarioidea</taxon>
        <taxon>Onchocercidae</taxon>
        <taxon>Acanthocheilonema</taxon>
    </lineage>
</organism>
<dbReference type="InterPro" id="IPR013015">
    <property type="entry name" value="Laminin_IV_B"/>
</dbReference>
<feature type="chain" id="PRO_5019785474" description="Laminin subunit beta-1" evidence="15">
    <location>
        <begin position="33"/>
        <end position="1816"/>
    </location>
</feature>
<feature type="disulfide bond" evidence="13">
    <location>
        <begin position="1033"/>
        <end position="1042"/>
    </location>
</feature>
<dbReference type="InterPro" id="IPR050440">
    <property type="entry name" value="Laminin/Netrin_ECM"/>
</dbReference>
<feature type="coiled-coil region" evidence="14">
    <location>
        <begin position="1466"/>
        <end position="1500"/>
    </location>
</feature>
<dbReference type="GO" id="GO:0007411">
    <property type="term" value="P:axon guidance"/>
    <property type="evidence" value="ECO:0007669"/>
    <property type="project" value="TreeGrafter"/>
</dbReference>
<comment type="caution">
    <text evidence="13">Lacks conserved residue(s) required for the propagation of feature annotation.</text>
</comment>
<comment type="subcellular location">
    <subcellularLocation>
        <location evidence="2">Secreted</location>
        <location evidence="2">Extracellular space</location>
        <location evidence="2">Extracellular matrix</location>
        <location evidence="2">Basement membrane</location>
    </subcellularLocation>
</comment>
<dbReference type="InterPro" id="IPR002049">
    <property type="entry name" value="LE_dom"/>
</dbReference>
<dbReference type="GO" id="GO:0070831">
    <property type="term" value="P:basement membrane assembly"/>
    <property type="evidence" value="ECO:0007669"/>
    <property type="project" value="TreeGrafter"/>
</dbReference>
<feature type="disulfide bond" evidence="13">
    <location>
        <begin position="1170"/>
        <end position="1187"/>
    </location>
</feature>
<dbReference type="InterPro" id="IPR008211">
    <property type="entry name" value="Laminin_N"/>
</dbReference>
<keyword evidence="11" id="KW-0325">Glycoprotein</keyword>
<evidence type="ECO:0000256" key="12">
    <source>
        <dbReference type="ARBA" id="ARBA00023292"/>
    </source>
</evidence>
<dbReference type="Gene3D" id="2.60.120.260">
    <property type="entry name" value="Galactose-binding domain-like"/>
    <property type="match status" value="1"/>
</dbReference>
<evidence type="ECO:0000256" key="14">
    <source>
        <dbReference type="SAM" id="Coils"/>
    </source>
</evidence>
<sequence>GLPFDHFGMCPSHSVAQCILAFCFLFISSIEHEPPEEDICNERSCYPATGNLLIGRKKSLSATSTCGLHGRQRYCIVSHLEEQTKCFYCDSRTEWKPNREPYKLSHRIENVVSESYEDRNRNWWQSENGVQNVSIRLDLEAEFHFTHLIITFKSFRPAAMIIERSADYAKTWTPYRYFAYDCQNTFPNIPERPPKKHTDVICTRRYSDVAPSTGGELVYKVISPHIPTENPYADEIANLLKVTNIRINFTKLHTLGDDLLDYRPEIDEKYYYAIYELVVRGSCSCYGHAQRCIPMDNAARVSVPYRADMVHGRCECTHNTKGLNCEQCMDFFNDLPWRPAIGDDSNECKRCECNGHAARCHFDRAVYQASGFVSGGVCDECLHNTQGKNCEQCKPYFYRNPDRPIIDPYVCLPCKCDKTGSLNDGICEGEEDPERGLVAGKCYCKSNVEGPWQVSNFKFHVVNSIGECDHCKNGFWKLTAEDPDGCRPCSCNLLGSFNNEGCNKQTGECLCKQLVTGDACDKCLPEHYGLSDDPYGCKPCDCDLGGSVDNHCDVITGQCKCRRNFSGRRCDAAESAYYCPSINHYTLEAEEAEITDGQIEFRELPASTRDHTWTGDGFVRANEHTQLVFKIDNLAQSMHYNIIIKYEPMQAKDDVGWENIQLTVVRPTDPSSDGVCKNLSPSDDFLTARLHPGSHYVEVMPDVCLEAGIPYEILMQMGEKRTKTSDRTTTVLIDSIVLVPPTEELFISQGISADNHHRVEYDRSQCRAKQLSLTPMSDLPDVCVRYICPVAAMLLNRSLECECDPTGSLSGICSGKGGQCDCKPNVIGRRCDRCAVGTYGFGPSGCTPCECDSVGSLSNNCNRQSGQCSCREHGITGRQCNQCQPGFWSFPDCRVCQCNDHATICDQKTGACIDCLDLTDGYYCDRCKDGYYGDPRLGINLPCKPCPCPGGLDSGFQHADTCYLRPSEHSEAPDVVCNCRAGYTGERCSSCAINHWGNPNELGGTCEPCDCNGNIDVNVEGSCDPVTGDCIKCLHNTEGVQCEDCVDGYYGDAKIRSCQKCVCNDLGTNKTAGACDRVTGQCPCLPNVVGIACDLCAAHHFDLASGKGCEACQCDPTGVILSDDGIPQLQCNELDGRCYCKPGRGGRTCSDCEDYHWGDPTTGECRKCECDRIGSATQQCDRNDGSCICLPGSGGPLCNMCARGYTGQWPQCEACGECFQNWDGIIQNLRNEVELLIETAKNVEDTGVASVYDSEFEKMENTLTDLKTQLESANITRSDIIGLQNEIDKLRQNINLKKELLNSVGGRITEISSNVDGADLELKSLIEEADKLTKKSQAFQENATLLRVADVQGAYNITRESAEKSSAAKLRTDQADSKITSAESNRQEAIQLLDNNQLDFEKQFSENEMALTRIDKQLANFETVLPILNRDVCGAESAPCDQLCGGPGACGHCGGRSCLSGSVSKAEMAKKFADEADQKLNEKQKEAEEVLARIREILQQTFITKNKAKDGHDIAEAAARQANQTRASLEGILEQMKEFIDSSQRSSPEQIRAVAEEITMAKISLTPAQIEELANQVRERLLNINNIDIILNETRGNKTIAEALQKSAELASMHAAEIRNTTTVVREALQRAGTAQKVAKDAIKNATEQITEARDDLNSATDELQLAEISTAKTNESLIKLEGAMKDINVQYLSISEDTKYAYEAADKAIRQAEFAEAANEQLEISFEKAKELLSSQNIGNELPQARAEELRKRATQLLHKTQRHRSDISQLSANMDAFDVRLADYNRELTELHSRIDTVTAQVHKQIEYYSTCDI</sequence>
<feature type="non-terminal residue" evidence="19">
    <location>
        <position position="1"/>
    </location>
</feature>
<feature type="domain" description="Laminin EGF-like" evidence="16">
    <location>
        <begin position="489"/>
        <end position="539"/>
    </location>
</feature>
<protein>
    <recommendedName>
        <fullName evidence="21">Laminin subunit beta-1</fullName>
    </recommendedName>
</protein>
<keyword evidence="20" id="KW-1185">Reference proteome</keyword>
<dbReference type="PROSITE" id="PS51116">
    <property type="entry name" value="LAMININ_IVB"/>
    <property type="match status" value="1"/>
</dbReference>
<feature type="disulfide bond" evidence="13">
    <location>
        <begin position="1168"/>
        <end position="1180"/>
    </location>
</feature>
<feature type="coiled-coil region" evidence="14">
    <location>
        <begin position="1769"/>
        <end position="1803"/>
    </location>
</feature>
<evidence type="ECO:0000256" key="3">
    <source>
        <dbReference type="ARBA" id="ARBA00022525"/>
    </source>
</evidence>
<feature type="disulfide bond" evidence="13">
    <location>
        <begin position="851"/>
        <end position="868"/>
    </location>
</feature>
<accession>A0A498SKU9</accession>
<feature type="signal peptide" evidence="15">
    <location>
        <begin position="1"/>
        <end position="32"/>
    </location>
</feature>
<dbReference type="Pfam" id="PF24973">
    <property type="entry name" value="EGF_LMN_ATRN"/>
    <property type="match status" value="2"/>
</dbReference>
<evidence type="ECO:0000256" key="7">
    <source>
        <dbReference type="ARBA" id="ARBA00022869"/>
    </source>
</evidence>
<keyword evidence="6" id="KW-0677">Repeat</keyword>
<evidence type="ECO:0000256" key="13">
    <source>
        <dbReference type="PROSITE-ProRule" id="PRU00460"/>
    </source>
</evidence>
<dbReference type="PROSITE" id="PS51117">
    <property type="entry name" value="LAMININ_NTER"/>
    <property type="match status" value="1"/>
</dbReference>
<dbReference type="SMART" id="SM00181">
    <property type="entry name" value="EGF"/>
    <property type="match status" value="9"/>
</dbReference>
<dbReference type="STRING" id="6277.A0A498SKU9"/>
<keyword evidence="8" id="KW-0130">Cell adhesion</keyword>
<dbReference type="GO" id="GO:0016477">
    <property type="term" value="P:cell migration"/>
    <property type="evidence" value="ECO:0007669"/>
    <property type="project" value="TreeGrafter"/>
</dbReference>
<keyword evidence="7" id="KW-0084">Basement membrane</keyword>
<dbReference type="GO" id="GO:0005608">
    <property type="term" value="C:laminin-3 complex"/>
    <property type="evidence" value="ECO:0007669"/>
    <property type="project" value="UniProtKB-ARBA"/>
</dbReference>
<evidence type="ECO:0000256" key="5">
    <source>
        <dbReference type="ARBA" id="ARBA00022729"/>
    </source>
</evidence>
<dbReference type="CDD" id="cd00055">
    <property type="entry name" value="EGF_Lam"/>
    <property type="match status" value="12"/>
</dbReference>
<dbReference type="FunFam" id="2.10.25.10:FF:000051">
    <property type="entry name" value="Laminin subunit alpha 4"/>
    <property type="match status" value="1"/>
</dbReference>
<feature type="disulfide bond" evidence="13">
    <location>
        <begin position="801"/>
        <end position="813"/>
    </location>
</feature>
<feature type="domain" description="Laminin EGF-like" evidence="16">
    <location>
        <begin position="351"/>
        <end position="413"/>
    </location>
</feature>
<feature type="domain" description="Laminin EGF-like" evidence="16">
    <location>
        <begin position="1168"/>
        <end position="1214"/>
    </location>
</feature>
<dbReference type="PROSITE" id="PS01248">
    <property type="entry name" value="EGF_LAM_1"/>
    <property type="match status" value="7"/>
</dbReference>
<feature type="domain" description="Laminin EGF-like" evidence="16">
    <location>
        <begin position="849"/>
        <end position="895"/>
    </location>
</feature>
<dbReference type="FunFam" id="2.60.120.260:FF:000010">
    <property type="entry name" value="Laminin subunit beta 1"/>
    <property type="match status" value="1"/>
</dbReference>
<feature type="disulfide bond" evidence="13">
    <location>
        <begin position="803"/>
        <end position="820"/>
    </location>
</feature>
<feature type="domain" description="Laminin IV type B" evidence="17">
    <location>
        <begin position="579"/>
        <end position="795"/>
    </location>
</feature>
<proteinExistence type="predicted"/>
<dbReference type="InterPro" id="IPR056863">
    <property type="entry name" value="LMN_ATRN_NET-like_EGF"/>
</dbReference>
<feature type="disulfide bond" evidence="13">
    <location>
        <begin position="381"/>
        <end position="390"/>
    </location>
</feature>
<dbReference type="FunFam" id="2.10.25.10:FF:000065">
    <property type="entry name" value="Laminin subunit beta 1"/>
    <property type="match status" value="1"/>
</dbReference>
<feature type="domain" description="Laminin N-terminal" evidence="18">
    <location>
        <begin position="41"/>
        <end position="282"/>
    </location>
</feature>
<dbReference type="Proteomes" id="UP000276991">
    <property type="component" value="Unassembled WGS sequence"/>
</dbReference>
<name>A0A498SKU9_ACAVI</name>
<feature type="disulfide bond" evidence="13">
    <location>
        <begin position="1084"/>
        <end position="1093"/>
    </location>
</feature>
<feature type="domain" description="Laminin EGF-like" evidence="16">
    <location>
        <begin position="1112"/>
        <end position="1167"/>
    </location>
</feature>
<feature type="domain" description="Laminin EGF-like" evidence="16">
    <location>
        <begin position="801"/>
        <end position="848"/>
    </location>
</feature>
<dbReference type="Pfam" id="PF21199">
    <property type="entry name" value="LAMININ_IV_B"/>
    <property type="match status" value="1"/>
</dbReference>
<feature type="coiled-coil region" evidence="14">
    <location>
        <begin position="1636"/>
        <end position="1670"/>
    </location>
</feature>
<dbReference type="SMART" id="SM00136">
    <property type="entry name" value="LamNT"/>
    <property type="match status" value="1"/>
</dbReference>
<reference evidence="19 20" key="1">
    <citation type="submission" date="2018-08" db="EMBL/GenBank/DDBJ databases">
        <authorList>
            <person name="Laetsch R D."/>
            <person name="Stevens L."/>
            <person name="Kumar S."/>
            <person name="Blaxter L. M."/>
        </authorList>
    </citation>
    <scope>NUCLEOTIDE SEQUENCE [LARGE SCALE GENOMIC DNA]</scope>
</reference>
<evidence type="ECO:0000256" key="8">
    <source>
        <dbReference type="ARBA" id="ARBA00022889"/>
    </source>
</evidence>
<dbReference type="Gene3D" id="2.10.25.10">
    <property type="entry name" value="Laminin"/>
    <property type="match status" value="9"/>
</dbReference>
<feature type="coiled-coil region" evidence="14">
    <location>
        <begin position="1226"/>
        <end position="1342"/>
    </location>
</feature>
<feature type="disulfide bond" evidence="13">
    <location>
        <begin position="1140"/>
        <end position="1149"/>
    </location>
</feature>
<dbReference type="FunFam" id="2.10.25.10:FF:000333">
    <property type="entry name" value="netrin-4 isoform X2"/>
    <property type="match status" value="1"/>
</dbReference>
<keyword evidence="3" id="KW-0964">Secreted</keyword>
<dbReference type="EMBL" id="UPTC01001336">
    <property type="protein sequence ID" value="VBB31680.1"/>
    <property type="molecule type" value="Genomic_DNA"/>
</dbReference>
<evidence type="ECO:0000256" key="10">
    <source>
        <dbReference type="ARBA" id="ARBA00023157"/>
    </source>
</evidence>
<evidence type="ECO:0000256" key="1">
    <source>
        <dbReference type="ARBA" id="ARBA00002418"/>
    </source>
</evidence>
<dbReference type="FunFam" id="2.170.300.10:FF:000001">
    <property type="entry name" value="Laminin subunit beta-1"/>
    <property type="match status" value="1"/>
</dbReference>
<keyword evidence="9 14" id="KW-0175">Coiled coil</keyword>
<evidence type="ECO:0000259" key="16">
    <source>
        <dbReference type="PROSITE" id="PS50027"/>
    </source>
</evidence>
<dbReference type="FunFam" id="2.10.25.10:FF:000224">
    <property type="entry name" value="Usherin"/>
    <property type="match status" value="1"/>
</dbReference>
<dbReference type="OrthoDB" id="5985440at2759"/>
<dbReference type="SMART" id="SM00180">
    <property type="entry name" value="EGF_Lam"/>
    <property type="match status" value="13"/>
</dbReference>
<evidence type="ECO:0000259" key="18">
    <source>
        <dbReference type="PROSITE" id="PS51117"/>
    </source>
</evidence>
<dbReference type="GO" id="GO:0040017">
    <property type="term" value="P:positive regulation of locomotion"/>
    <property type="evidence" value="ECO:0007669"/>
    <property type="project" value="UniProtKB-ARBA"/>
</dbReference>
<feature type="disulfide bond" evidence="13">
    <location>
        <begin position="511"/>
        <end position="520"/>
    </location>
</feature>
<dbReference type="Pfam" id="PF00055">
    <property type="entry name" value="Laminin_N"/>
    <property type="match status" value="1"/>
</dbReference>
<evidence type="ECO:0000313" key="20">
    <source>
        <dbReference type="Proteomes" id="UP000276991"/>
    </source>
</evidence>
<dbReference type="PRINTS" id="PR00011">
    <property type="entry name" value="EGFLAMININ"/>
</dbReference>
<evidence type="ECO:0000256" key="15">
    <source>
        <dbReference type="SAM" id="SignalP"/>
    </source>
</evidence>
<feature type="disulfide bond" evidence="13">
    <location>
        <begin position="1189"/>
        <end position="1198"/>
    </location>
</feature>
<dbReference type="FunFam" id="2.10.25.10:FF:000074">
    <property type="entry name" value="Laminin subunit alpha"/>
    <property type="match status" value="1"/>
</dbReference>
<feature type="domain" description="Laminin EGF-like" evidence="16">
    <location>
        <begin position="1009"/>
        <end position="1060"/>
    </location>
</feature>
<evidence type="ECO:0008006" key="21">
    <source>
        <dbReference type="Google" id="ProtNLM"/>
    </source>
</evidence>
<dbReference type="InterPro" id="IPR000742">
    <property type="entry name" value="EGF"/>
</dbReference>
<feature type="domain" description="Laminin EGF-like" evidence="16">
    <location>
        <begin position="1061"/>
        <end position="1111"/>
    </location>
</feature>
<evidence type="ECO:0000256" key="9">
    <source>
        <dbReference type="ARBA" id="ARBA00023054"/>
    </source>
</evidence>
<dbReference type="FunFam" id="2.10.25.10:FF:000135">
    <property type="entry name" value="Laminin subunit beta 4"/>
    <property type="match status" value="1"/>
</dbReference>
<dbReference type="PANTHER" id="PTHR10574:SF375">
    <property type="entry name" value="LAMININ SUBUNIT BETA-1"/>
    <property type="match status" value="1"/>
</dbReference>
<evidence type="ECO:0000256" key="11">
    <source>
        <dbReference type="ARBA" id="ARBA00023180"/>
    </source>
</evidence>